<evidence type="ECO:0008006" key="5">
    <source>
        <dbReference type="Google" id="ProtNLM"/>
    </source>
</evidence>
<proteinExistence type="predicted"/>
<dbReference type="Pfam" id="PF13517">
    <property type="entry name" value="FG-GAP_3"/>
    <property type="match status" value="1"/>
</dbReference>
<dbReference type="PANTHER" id="PTHR44103:SF1">
    <property type="entry name" value="PROPROTEIN CONVERTASE P"/>
    <property type="match status" value="1"/>
</dbReference>
<keyword evidence="4" id="KW-1185">Reference proteome</keyword>
<dbReference type="Gene3D" id="2.130.10.130">
    <property type="entry name" value="Integrin alpha, N-terminal"/>
    <property type="match status" value="1"/>
</dbReference>
<reference evidence="4" key="1">
    <citation type="journal article" date="2019" name="Int. J. Syst. Evol. Microbiol.">
        <title>The Global Catalogue of Microorganisms (GCM) 10K type strain sequencing project: providing services to taxonomists for standard genome sequencing and annotation.</title>
        <authorList>
            <consortium name="The Broad Institute Genomics Platform"/>
            <consortium name="The Broad Institute Genome Sequencing Center for Infectious Disease"/>
            <person name="Wu L."/>
            <person name="Ma J."/>
        </authorList>
    </citation>
    <scope>NUCLEOTIDE SEQUENCE [LARGE SCALE GENOMIC DNA]</scope>
    <source>
        <strain evidence="4">JCM 9377</strain>
    </source>
</reference>
<sequence length="440" mass="46684">MHLRPRLRALRLTGLTAVLCLSGLGPANASKPSAEPVAFTRHVVDPALPGAAFAIAADVLGGPAPELVASGFGTFLFPPGGPPVQPAGGELAIYRKGGSLDEWTKVPVFGAEEKIAFPNMPAAADVDRDGDRDLIVPGGFFQCAPAKCGSLTWWERQRTAWKRHDLVAPGSGPLFYHKAVVADLDRDGRRDLVTIGEAFPAPVALLPGLPPANAWVQMFPGLRGGGFATTPVTLGPGGGALPEVADVDRDGDLDVASAQYFQPGASHVWLEQTRKDGFVPHVIDTGEGKAIQLSLVRNLYGDHRSRWVGSNHTNTATPGEPESRIVSYAVPADPRNPWTATPLSEGIVSRPRPGQGAPGVFGHGDVDGDGDVDLLVSGDGDPRLFWLEQHSGRRFETHVLAENAGQAGGAIVADLDRDRRDELAFTIFESNTVAVWSRDR</sequence>
<comment type="caution">
    <text evidence="3">The sequence shown here is derived from an EMBL/GenBank/DDBJ whole genome shotgun (WGS) entry which is preliminary data.</text>
</comment>
<gene>
    <name evidence="3" type="ORF">GCM10010468_40000</name>
</gene>
<dbReference type="InterPro" id="IPR028994">
    <property type="entry name" value="Integrin_alpha_N"/>
</dbReference>
<evidence type="ECO:0000313" key="4">
    <source>
        <dbReference type="Proteomes" id="UP001501237"/>
    </source>
</evidence>
<keyword evidence="1 2" id="KW-0732">Signal</keyword>
<protein>
    <recommendedName>
        <fullName evidence="5">VCBS repeat protein</fullName>
    </recommendedName>
</protein>
<organism evidence="3 4">
    <name type="scientific">Actinocorallia longicatena</name>
    <dbReference type="NCBI Taxonomy" id="111803"/>
    <lineage>
        <taxon>Bacteria</taxon>
        <taxon>Bacillati</taxon>
        <taxon>Actinomycetota</taxon>
        <taxon>Actinomycetes</taxon>
        <taxon>Streptosporangiales</taxon>
        <taxon>Thermomonosporaceae</taxon>
        <taxon>Actinocorallia</taxon>
    </lineage>
</organism>
<feature type="chain" id="PRO_5046689247" description="VCBS repeat protein" evidence="2">
    <location>
        <begin position="30"/>
        <end position="440"/>
    </location>
</feature>
<evidence type="ECO:0000313" key="3">
    <source>
        <dbReference type="EMBL" id="GAA3217345.1"/>
    </source>
</evidence>
<dbReference type="InterPro" id="IPR013517">
    <property type="entry name" value="FG-GAP"/>
</dbReference>
<dbReference type="EMBL" id="BAAAUV010000009">
    <property type="protein sequence ID" value="GAA3217345.1"/>
    <property type="molecule type" value="Genomic_DNA"/>
</dbReference>
<dbReference type="Proteomes" id="UP001501237">
    <property type="component" value="Unassembled WGS sequence"/>
</dbReference>
<evidence type="ECO:0000256" key="1">
    <source>
        <dbReference type="ARBA" id="ARBA00022729"/>
    </source>
</evidence>
<evidence type="ECO:0000256" key="2">
    <source>
        <dbReference type="SAM" id="SignalP"/>
    </source>
</evidence>
<name>A0ABP6QCB5_9ACTN</name>
<dbReference type="PANTHER" id="PTHR44103">
    <property type="entry name" value="PROPROTEIN CONVERTASE P"/>
    <property type="match status" value="1"/>
</dbReference>
<accession>A0ABP6QCB5</accession>
<feature type="signal peptide" evidence="2">
    <location>
        <begin position="1"/>
        <end position="29"/>
    </location>
</feature>
<dbReference type="SUPFAM" id="SSF69318">
    <property type="entry name" value="Integrin alpha N-terminal domain"/>
    <property type="match status" value="1"/>
</dbReference>